<evidence type="ECO:0000313" key="3">
    <source>
        <dbReference type="Proteomes" id="UP000233080"/>
    </source>
</evidence>
<protein>
    <submittedName>
        <fullName evidence="2">Uncharacterized protein</fullName>
    </submittedName>
</protein>
<evidence type="ECO:0000256" key="1">
    <source>
        <dbReference type="SAM" id="Phobius"/>
    </source>
</evidence>
<keyword evidence="1" id="KW-1133">Transmembrane helix</keyword>
<sequence length="50" mass="5772">GHVSCHHCCVIPLGFHYAFIIFLSLQVLWGFFCLFLFKLEKLAILREGGF</sequence>
<keyword evidence="1" id="KW-0812">Transmembrane</keyword>
<keyword evidence="3" id="KW-1185">Reference proteome</keyword>
<accession>A0A2K5JBD0</accession>
<keyword evidence="1" id="KW-0472">Membrane</keyword>
<proteinExistence type="predicted"/>
<feature type="transmembrane region" description="Helical" evidence="1">
    <location>
        <begin position="17"/>
        <end position="37"/>
    </location>
</feature>
<dbReference type="Ensembl" id="ENSCANT00000049123.1">
    <property type="protein sequence ID" value="ENSCANP00000026115.1"/>
    <property type="gene ID" value="ENSCANG00000036489.1"/>
</dbReference>
<name>A0A2K5JBD0_COLAP</name>
<reference evidence="2" key="2">
    <citation type="submission" date="2025-09" db="UniProtKB">
        <authorList>
            <consortium name="Ensembl"/>
        </authorList>
    </citation>
    <scope>IDENTIFICATION</scope>
</reference>
<dbReference type="Proteomes" id="UP000233080">
    <property type="component" value="Unassembled WGS sequence"/>
</dbReference>
<reference evidence="2" key="1">
    <citation type="submission" date="2025-08" db="UniProtKB">
        <authorList>
            <consortium name="Ensembl"/>
        </authorList>
    </citation>
    <scope>IDENTIFICATION</scope>
</reference>
<dbReference type="AlphaFoldDB" id="A0A2K5JBD0"/>
<organism evidence="2 3">
    <name type="scientific">Colobus angolensis palliatus</name>
    <name type="common">Peters' Angolan colobus</name>
    <dbReference type="NCBI Taxonomy" id="336983"/>
    <lineage>
        <taxon>Eukaryota</taxon>
        <taxon>Metazoa</taxon>
        <taxon>Chordata</taxon>
        <taxon>Craniata</taxon>
        <taxon>Vertebrata</taxon>
        <taxon>Euteleostomi</taxon>
        <taxon>Mammalia</taxon>
        <taxon>Eutheria</taxon>
        <taxon>Euarchontoglires</taxon>
        <taxon>Primates</taxon>
        <taxon>Haplorrhini</taxon>
        <taxon>Catarrhini</taxon>
        <taxon>Cercopithecidae</taxon>
        <taxon>Colobinae</taxon>
        <taxon>Colobus</taxon>
    </lineage>
</organism>
<evidence type="ECO:0000313" key="2">
    <source>
        <dbReference type="Ensembl" id="ENSCANP00000026115.1"/>
    </source>
</evidence>